<dbReference type="GO" id="GO:0005975">
    <property type="term" value="P:carbohydrate metabolic process"/>
    <property type="evidence" value="ECO:0007669"/>
    <property type="project" value="InterPro"/>
</dbReference>
<dbReference type="PANTHER" id="PTHR11122:SF13">
    <property type="entry name" value="GLUCOSE-6-PHOSPHATE 1-EPIMERASE"/>
    <property type="match status" value="1"/>
</dbReference>
<evidence type="ECO:0000256" key="1">
    <source>
        <dbReference type="ARBA" id="ARBA00001096"/>
    </source>
</evidence>
<keyword evidence="6" id="KW-0472">Membrane</keyword>
<feature type="region of interest" description="Disordered" evidence="5">
    <location>
        <begin position="432"/>
        <end position="474"/>
    </location>
</feature>
<dbReference type="InterPro" id="IPR025532">
    <property type="entry name" value="G6P_1-epimerase"/>
</dbReference>
<comment type="catalytic activity">
    <reaction evidence="1">
        <text>alpha-D-glucose 6-phosphate = beta-D-glucose 6-phosphate</text>
        <dbReference type="Rhea" id="RHEA:16249"/>
        <dbReference type="ChEBI" id="CHEBI:58225"/>
        <dbReference type="ChEBI" id="CHEBI:58247"/>
        <dbReference type="EC" id="5.1.3.15"/>
    </reaction>
</comment>
<feature type="transmembrane region" description="Helical" evidence="6">
    <location>
        <begin position="72"/>
        <end position="93"/>
    </location>
</feature>
<dbReference type="EC" id="5.1.3.15" evidence="3"/>
<dbReference type="InterPro" id="IPR008183">
    <property type="entry name" value="Aldose_1/G6P_1-epimerase"/>
</dbReference>
<evidence type="ECO:0000256" key="3">
    <source>
        <dbReference type="ARBA" id="ARBA00012083"/>
    </source>
</evidence>
<dbReference type="GO" id="GO:0030246">
    <property type="term" value="F:carbohydrate binding"/>
    <property type="evidence" value="ECO:0007669"/>
    <property type="project" value="InterPro"/>
</dbReference>
<evidence type="ECO:0000313" key="7">
    <source>
        <dbReference type="EMBL" id="TKW59758.1"/>
    </source>
</evidence>
<gene>
    <name evidence="7" type="primary">YMR099C</name>
    <name evidence="7" type="ORF">CTA1_10446</name>
</gene>
<feature type="transmembrane region" description="Helical" evidence="6">
    <location>
        <begin position="204"/>
        <end position="223"/>
    </location>
</feature>
<dbReference type="STRING" id="1306861.A0A4U6XUZ8"/>
<dbReference type="CDD" id="cd09020">
    <property type="entry name" value="D-hex-6-P-epi_like"/>
    <property type="match status" value="1"/>
</dbReference>
<keyword evidence="4" id="KW-0413">Isomerase</keyword>
<feature type="transmembrane region" description="Helical" evidence="6">
    <location>
        <begin position="105"/>
        <end position="124"/>
    </location>
</feature>
<evidence type="ECO:0000256" key="5">
    <source>
        <dbReference type="SAM" id="MobiDB-lite"/>
    </source>
</evidence>
<proteinExistence type="inferred from homology"/>
<dbReference type="Gene3D" id="2.70.98.10">
    <property type="match status" value="1"/>
</dbReference>
<accession>A0A4U6XUZ8</accession>
<dbReference type="SUPFAM" id="SSF74650">
    <property type="entry name" value="Galactose mutarotase-like"/>
    <property type="match status" value="1"/>
</dbReference>
<feature type="transmembrane region" description="Helical" evidence="6">
    <location>
        <begin position="178"/>
        <end position="198"/>
    </location>
</feature>
<dbReference type="AlphaFoldDB" id="A0A4U6XUZ8"/>
<dbReference type="InterPro" id="IPR011013">
    <property type="entry name" value="Gal_mutarotase_sf_dom"/>
</dbReference>
<reference evidence="7 8" key="1">
    <citation type="journal article" date="2019" name="PLoS ONE">
        <title>Comparative genome analysis indicates high evolutionary potential of pathogenicity genes in Colletotrichum tanaceti.</title>
        <authorList>
            <person name="Lelwala R.V."/>
            <person name="Korhonen P.K."/>
            <person name="Young N.D."/>
            <person name="Scott J.B."/>
            <person name="Ades P.A."/>
            <person name="Gasser R.B."/>
            <person name="Taylor P.W.J."/>
        </authorList>
    </citation>
    <scope>NUCLEOTIDE SEQUENCE [LARGE SCALE GENOMIC DNA]</scope>
    <source>
        <strain evidence="7">BRIP57314</strain>
    </source>
</reference>
<sequence length="1134" mass="125303">MARELHRRMATWRRWPVRPRRYFAPLLILCIFLRLEVFFRVNSQLQCSLPGIQETRSTFFCSSLLDSRLSTLAFQLVGLFLDAVIITLFWRILSWAKTTKVRLRTLASILLLSGVLIKVFQILISPLVPTSEGYPASIGGIDSLYIFDVFIDGFAFSALVVSLGILICETSPVTPANLVTFICGMAASFQNISHIGTWQMQSKIVAIGPLYLLTAGYSMFLYSTNVRSILFIPRVLLLIILLATFIGMTITGLVKSTTEKQHPLNKIIYDTRVESDRWLRHAMTSDNVRTAVSVYHERHYGRDPPPNFDKWFEFAKARKTVIIDHFEQMESDIFPFWGVEPEAIRQAYDERVAKEPHIAVVTIANKQVAHNYEGDDENRRVLNELVTMIQGFVEHLSDMKVPINLSNQPRVLTPWYDLRRIDIAGMKKKFKHLSSRSAEDPAAEGVGDAPEPEKAVEGQSSDTQHVQDKPKAVAGSPIVVSHTKRDVFASTKAWREMEASVCPADSPGRSGLHWNVRDFCTSCARLHSDEQFLKRYPQSKSLCDQQDLTRLHSFHTSAPPITPLQELLPIFSRHKADGFNDILIPLVPLADEGPEVTKDFRQRKDGVYWRGKIGDKPISDEALRGNHKHRLAHLVNNATAAEQVTMMLGAPSQGNWYSYETVSAREANAVLPLDVGISEYACSGGPGCEAAEAELGRKATVGDPLDNRYVLLLDEDTAPPAGMLRTIRSAGSVPLLSSVFGEWYSERLIPWLHFVPIDTRFQALHSTVAYFVGLKGRGAINGREVEFEARWEDAEWIATQGARLPVITTTTTRAANMVDRPNKPTALATTPGFPPQATVSITHGNSRVSATLPTGESVEILLHGATVLSWRSADGADRLWLSSSSALDGSRPVRGGIPLVFPVFGPPSDAHPPTASLAQHGFARSSRWEFLGKSTSEGPAGSESSVKLDFGLSSANLDKDTQSKWGYKFGAIYSVSLDRDTLSTALVITNEGDEAFDCQVLLHTYLRVNDITKITVQGLDAAPYTDKVDAGAAKTQSGDVTITAETDRIYTPTAGPKAPVVVLEDGRPIYSVVRDNLDNVVVWNPWADKAASIADFSPDDGYKNMLCVEPGAVKGWQKVEPGDAFEGAQVITAK</sequence>
<feature type="transmembrane region" description="Helical" evidence="6">
    <location>
        <begin position="235"/>
        <end position="254"/>
    </location>
</feature>
<protein>
    <recommendedName>
        <fullName evidence="3">glucose-6-phosphate 1-epimerase</fullName>
        <ecNumber evidence="3">5.1.3.15</ecNumber>
    </recommendedName>
</protein>
<organism evidence="7 8">
    <name type="scientific">Colletotrichum tanaceti</name>
    <dbReference type="NCBI Taxonomy" id="1306861"/>
    <lineage>
        <taxon>Eukaryota</taxon>
        <taxon>Fungi</taxon>
        <taxon>Dikarya</taxon>
        <taxon>Ascomycota</taxon>
        <taxon>Pezizomycotina</taxon>
        <taxon>Sordariomycetes</taxon>
        <taxon>Hypocreomycetidae</taxon>
        <taxon>Glomerellales</taxon>
        <taxon>Glomerellaceae</taxon>
        <taxon>Colletotrichum</taxon>
        <taxon>Colletotrichum destructivum species complex</taxon>
    </lineage>
</organism>
<keyword evidence="6" id="KW-0812">Transmembrane</keyword>
<feature type="transmembrane region" description="Helical" evidence="6">
    <location>
        <begin position="144"/>
        <end position="166"/>
    </location>
</feature>
<feature type="transmembrane region" description="Helical" evidence="6">
    <location>
        <begin position="21"/>
        <end position="39"/>
    </location>
</feature>
<dbReference type="InterPro" id="IPR014718">
    <property type="entry name" value="GH-type_carb-bd"/>
</dbReference>
<dbReference type="PANTHER" id="PTHR11122">
    <property type="entry name" value="APOSPORY-ASSOCIATED PROTEIN C-RELATED"/>
    <property type="match status" value="1"/>
</dbReference>
<dbReference type="EMBL" id="PJEX01000005">
    <property type="protein sequence ID" value="TKW59758.1"/>
    <property type="molecule type" value="Genomic_DNA"/>
</dbReference>
<keyword evidence="6" id="KW-1133">Transmembrane helix</keyword>
<dbReference type="Proteomes" id="UP000310108">
    <property type="component" value="Unassembled WGS sequence"/>
</dbReference>
<dbReference type="GO" id="GO:0005737">
    <property type="term" value="C:cytoplasm"/>
    <property type="evidence" value="ECO:0007669"/>
    <property type="project" value="TreeGrafter"/>
</dbReference>
<evidence type="ECO:0000313" key="8">
    <source>
        <dbReference type="Proteomes" id="UP000310108"/>
    </source>
</evidence>
<name>A0A4U6XUZ8_9PEZI</name>
<evidence type="ECO:0000256" key="6">
    <source>
        <dbReference type="SAM" id="Phobius"/>
    </source>
</evidence>
<evidence type="ECO:0000256" key="2">
    <source>
        <dbReference type="ARBA" id="ARBA00005866"/>
    </source>
</evidence>
<comment type="similarity">
    <text evidence="2">Belongs to the glucose-6-phosphate 1-epimerase family.</text>
</comment>
<evidence type="ECO:0000256" key="4">
    <source>
        <dbReference type="ARBA" id="ARBA00023235"/>
    </source>
</evidence>
<dbReference type="Pfam" id="PF01263">
    <property type="entry name" value="Aldose_epim"/>
    <property type="match status" value="1"/>
</dbReference>
<dbReference type="GO" id="GO:0047938">
    <property type="term" value="F:glucose-6-phosphate 1-epimerase activity"/>
    <property type="evidence" value="ECO:0007669"/>
    <property type="project" value="UniProtKB-EC"/>
</dbReference>
<comment type="caution">
    <text evidence="7">The sequence shown here is derived from an EMBL/GenBank/DDBJ whole genome shotgun (WGS) entry which is preliminary data.</text>
</comment>
<keyword evidence="8" id="KW-1185">Reference proteome</keyword>